<dbReference type="CDD" id="cd00200">
    <property type="entry name" value="WD40"/>
    <property type="match status" value="2"/>
</dbReference>
<accession>A0ABP8U371</accession>
<proteinExistence type="predicted"/>
<dbReference type="InterPro" id="IPR001680">
    <property type="entry name" value="WD40_rpt"/>
</dbReference>
<dbReference type="PANTHER" id="PTHR19848:SF8">
    <property type="entry name" value="F-BOX AND WD REPEAT DOMAIN CONTAINING 7"/>
    <property type="match status" value="1"/>
</dbReference>
<feature type="region of interest" description="Disordered" evidence="4">
    <location>
        <begin position="1"/>
        <end position="39"/>
    </location>
</feature>
<evidence type="ECO:0000259" key="6">
    <source>
        <dbReference type="Pfam" id="PF20703"/>
    </source>
</evidence>
<sequence>MPQGDHRGHRRPRAPVRSGMPAGVRPPRHHGPPSPTAAADDFCPYQGLAPFDAEGADFFFGRARATRGVLERLGPRLTERGTILLVSGASGVGKSSLLRAGLIPALAKGMLPAVASQPSPVLLVTPTAHPLRALAEGWAEALGGDRETVHERLRDDPWEALSGDLPPDGRPVLVIDQFEELFTLVTDERERQAYVGALHALAEGPARAGVIIGVRADYWDRCAAYPQFAEAIQDGQVIVEPMTEEDLRLAITGPAAAVGLEIESGLVETILGELRADRAAGERYEAGALPLLSQALRNIWERRENGRLTVRGYEESGRIRDSIRRTADEVLERLPAEDRRTALKLFRRMTLITAGGRVARRKVTLAEIHAAASADSAERRQRIEALLSAFADRRLITLYEDAVEIAHDALLSAWPALRQWLAPDLTAQAVYDGLIDDATEWADHHGDPAFLYRGARLLSVQDSRPRWERDPDSFPPPGPTVEGFVAASAREARRTVRRRRLVMAGLAVLTVFALIAAGTAVSVADEADHQRDLAVSRQMAAQSEVVGDPVTSALLAIGAWRVAPTTEARYRLLIAAASADRGTLVGGTSSITTLAFSRDGRVVVTGRADGAVRLWDTASHRQLGAPIVPPQQECFASTVRAALSPDGRTLASACVRTVRFWDVSTHQPVGGPLRDRGVVSAIAFAPDGRTLATAGFQGTVRLWDVAARRPRGGDLGRAGSGGDTNVNAVVFSPDGKRLATGSADGTARLWDTATHDQIGAPFRHAKAVDDVAFSPDGATLATAGTDGTARLWSVAAHRQIGAALTTAGGRLGKAPFHAIAFSPDGTRLVTAGGDGLTRLWNVADHQQVGSALGDNRFSLSRAVFSPDGRLVAAAGDDGVVRLWEPVAHWQIGGTVPGGSAIALSPDGRTLAIGGAGKNDPTVRLWDVATRRPVGRPLTPTDGPANAGPPYHIVFGPGGRTLTTIGPGGVRTWDVASGRQVGSTVYADKRSGVGQLSPDGRFLAVQRDDSVAFWDIAARREIGTRIRLPHSDVIVAMAISRDGTTLAAADFDRGVRLFDVATRRQIGGSVPVASSGIFASMTFSPDGRFLAIAADDDTVRLWDVAGHRLVGAALTGHTGRITTIAFSPDRKVLATGSTDHTVRLWDLQSYRQIGPPLIGHADAVTDIVYGPDGTTLTSVGDDGTARLWNVAVPADPVSTACAIAGRSLTRAEWKRYAPHETYRRTCS</sequence>
<dbReference type="Pfam" id="PF00400">
    <property type="entry name" value="WD40"/>
    <property type="match status" value="11"/>
</dbReference>
<keyword evidence="5" id="KW-1133">Transmembrane helix</keyword>
<evidence type="ECO:0000256" key="5">
    <source>
        <dbReference type="SAM" id="Phobius"/>
    </source>
</evidence>
<dbReference type="InterPro" id="IPR027417">
    <property type="entry name" value="P-loop_NTPase"/>
</dbReference>
<dbReference type="PROSITE" id="PS50294">
    <property type="entry name" value="WD_REPEATS_REGION"/>
    <property type="match status" value="8"/>
</dbReference>
<evidence type="ECO:0000256" key="1">
    <source>
        <dbReference type="ARBA" id="ARBA00022574"/>
    </source>
</evidence>
<feature type="transmembrane region" description="Helical" evidence="5">
    <location>
        <begin position="501"/>
        <end position="524"/>
    </location>
</feature>
<dbReference type="Proteomes" id="UP001501442">
    <property type="component" value="Unassembled WGS sequence"/>
</dbReference>
<feature type="repeat" description="WD" evidence="3">
    <location>
        <begin position="679"/>
        <end position="705"/>
    </location>
</feature>
<dbReference type="PROSITE" id="PS50082">
    <property type="entry name" value="WD_REPEATS_2"/>
    <property type="match status" value="9"/>
</dbReference>
<feature type="repeat" description="WD" evidence="3">
    <location>
        <begin position="719"/>
        <end position="760"/>
    </location>
</feature>
<dbReference type="SUPFAM" id="SSF50978">
    <property type="entry name" value="WD40 repeat-like"/>
    <property type="match status" value="2"/>
</dbReference>
<feature type="repeat" description="WD" evidence="3">
    <location>
        <begin position="1156"/>
        <end position="1189"/>
    </location>
</feature>
<name>A0ABP8U371_9ACTN</name>
<feature type="repeat" description="WD" evidence="3">
    <location>
        <begin position="852"/>
        <end position="884"/>
    </location>
</feature>
<dbReference type="PANTHER" id="PTHR19848">
    <property type="entry name" value="WD40 REPEAT PROTEIN"/>
    <property type="match status" value="1"/>
</dbReference>
<feature type="repeat" description="WD" evidence="3">
    <location>
        <begin position="761"/>
        <end position="802"/>
    </location>
</feature>
<evidence type="ECO:0000313" key="7">
    <source>
        <dbReference type="EMBL" id="GAA4622857.1"/>
    </source>
</evidence>
<dbReference type="Pfam" id="PF20703">
    <property type="entry name" value="nSTAND1"/>
    <property type="match status" value="1"/>
</dbReference>
<keyword evidence="2" id="KW-0677">Repeat</keyword>
<feature type="repeat" description="WD" evidence="3">
    <location>
        <begin position="584"/>
        <end position="625"/>
    </location>
</feature>
<feature type="repeat" description="WD" evidence="3">
    <location>
        <begin position="818"/>
        <end position="850"/>
    </location>
</feature>
<feature type="domain" description="Novel STAND NTPase 1" evidence="6">
    <location>
        <begin position="44"/>
        <end position="447"/>
    </location>
</feature>
<keyword evidence="5" id="KW-0812">Transmembrane</keyword>
<keyword evidence="1 3" id="KW-0853">WD repeat</keyword>
<comment type="caution">
    <text evidence="7">The sequence shown here is derived from an EMBL/GenBank/DDBJ whole genome shotgun (WGS) entry which is preliminary data.</text>
</comment>
<dbReference type="InterPro" id="IPR049052">
    <property type="entry name" value="nSTAND1"/>
</dbReference>
<dbReference type="InterPro" id="IPR020472">
    <property type="entry name" value="WD40_PAC1"/>
</dbReference>
<gene>
    <name evidence="7" type="ORF">GCM10023196_016730</name>
</gene>
<feature type="repeat" description="WD" evidence="3">
    <location>
        <begin position="1079"/>
        <end position="1111"/>
    </location>
</feature>
<dbReference type="PRINTS" id="PR00320">
    <property type="entry name" value="GPROTEINBRPT"/>
</dbReference>
<keyword evidence="8" id="KW-1185">Reference proteome</keyword>
<dbReference type="RefSeq" id="WP_345430076.1">
    <property type="nucleotide sequence ID" value="NZ_BAABHK010000002.1"/>
</dbReference>
<dbReference type="SUPFAM" id="SSF52540">
    <property type="entry name" value="P-loop containing nucleoside triphosphate hydrolases"/>
    <property type="match status" value="1"/>
</dbReference>
<evidence type="ECO:0000256" key="4">
    <source>
        <dbReference type="SAM" id="MobiDB-lite"/>
    </source>
</evidence>
<dbReference type="Gene3D" id="2.130.10.10">
    <property type="entry name" value="YVTN repeat-like/Quinoprotein amine dehydrogenase"/>
    <property type="match status" value="5"/>
</dbReference>
<protein>
    <recommendedName>
        <fullName evidence="6">Novel STAND NTPase 1 domain-containing protein</fullName>
    </recommendedName>
</protein>
<feature type="repeat" description="WD" evidence="3">
    <location>
        <begin position="1113"/>
        <end position="1154"/>
    </location>
</feature>
<dbReference type="InterPro" id="IPR036322">
    <property type="entry name" value="WD40_repeat_dom_sf"/>
</dbReference>
<evidence type="ECO:0000313" key="8">
    <source>
        <dbReference type="Proteomes" id="UP001501442"/>
    </source>
</evidence>
<dbReference type="PROSITE" id="PS00678">
    <property type="entry name" value="WD_REPEATS_1"/>
    <property type="match status" value="4"/>
</dbReference>
<reference evidence="8" key="1">
    <citation type="journal article" date="2019" name="Int. J. Syst. Evol. Microbiol.">
        <title>The Global Catalogue of Microorganisms (GCM) 10K type strain sequencing project: providing services to taxonomists for standard genome sequencing and annotation.</title>
        <authorList>
            <consortium name="The Broad Institute Genomics Platform"/>
            <consortium name="The Broad Institute Genome Sequencing Center for Infectious Disease"/>
            <person name="Wu L."/>
            <person name="Ma J."/>
        </authorList>
    </citation>
    <scope>NUCLEOTIDE SEQUENCE [LARGE SCALE GENOMIC DNA]</scope>
    <source>
        <strain evidence="8">JCM 17939</strain>
    </source>
</reference>
<keyword evidence="5" id="KW-0472">Membrane</keyword>
<evidence type="ECO:0000256" key="2">
    <source>
        <dbReference type="ARBA" id="ARBA00022737"/>
    </source>
</evidence>
<dbReference type="SMART" id="SM00320">
    <property type="entry name" value="WD40"/>
    <property type="match status" value="13"/>
</dbReference>
<dbReference type="InterPro" id="IPR019775">
    <property type="entry name" value="WD40_repeat_CS"/>
</dbReference>
<evidence type="ECO:0000256" key="3">
    <source>
        <dbReference type="PROSITE-ProRule" id="PRU00221"/>
    </source>
</evidence>
<organism evidence="7 8">
    <name type="scientific">Actinoallomurus vinaceus</name>
    <dbReference type="NCBI Taxonomy" id="1080074"/>
    <lineage>
        <taxon>Bacteria</taxon>
        <taxon>Bacillati</taxon>
        <taxon>Actinomycetota</taxon>
        <taxon>Actinomycetes</taxon>
        <taxon>Streptosporangiales</taxon>
        <taxon>Thermomonosporaceae</taxon>
        <taxon>Actinoallomurus</taxon>
    </lineage>
</organism>
<dbReference type="InterPro" id="IPR015943">
    <property type="entry name" value="WD40/YVTN_repeat-like_dom_sf"/>
</dbReference>
<dbReference type="EMBL" id="BAABHK010000002">
    <property type="protein sequence ID" value="GAA4622857.1"/>
    <property type="molecule type" value="Genomic_DNA"/>
</dbReference>